<feature type="non-terminal residue" evidence="1">
    <location>
        <position position="1"/>
    </location>
</feature>
<gene>
    <name evidence="1" type="primary">Nfu_g_1_011348</name>
</gene>
<organism evidence="1">
    <name type="scientific">Nothobranchius korthausae</name>
    <dbReference type="NCBI Taxonomy" id="1143690"/>
    <lineage>
        <taxon>Eukaryota</taxon>
        <taxon>Metazoa</taxon>
        <taxon>Chordata</taxon>
        <taxon>Craniata</taxon>
        <taxon>Vertebrata</taxon>
        <taxon>Euteleostomi</taxon>
        <taxon>Actinopterygii</taxon>
        <taxon>Neopterygii</taxon>
        <taxon>Teleostei</taxon>
        <taxon>Neoteleostei</taxon>
        <taxon>Acanthomorphata</taxon>
        <taxon>Ovalentaria</taxon>
        <taxon>Atherinomorphae</taxon>
        <taxon>Cyprinodontiformes</taxon>
        <taxon>Nothobranchiidae</taxon>
        <taxon>Nothobranchius</taxon>
    </lineage>
</organism>
<reference evidence="1" key="1">
    <citation type="submission" date="2016-05" db="EMBL/GenBank/DDBJ databases">
        <authorList>
            <person name="Lavstsen T."/>
            <person name="Jespersen J.S."/>
        </authorList>
    </citation>
    <scope>NUCLEOTIDE SEQUENCE</scope>
    <source>
        <tissue evidence="1">Brain</tissue>
    </source>
</reference>
<accession>A0A1A8G971</accession>
<feature type="non-terminal residue" evidence="1">
    <location>
        <position position="50"/>
    </location>
</feature>
<evidence type="ECO:0000313" key="1">
    <source>
        <dbReference type="EMBL" id="SBQ66919.1"/>
    </source>
</evidence>
<name>A0A1A8G971_9TELE</name>
<proteinExistence type="predicted"/>
<sequence length="50" mass="5545">SIRAYKTAKSSCCFAPTKPGQKEGIEQQEATFRFTNSCGGSWSQLSRRKS</sequence>
<dbReference type="EMBL" id="HAEC01002110">
    <property type="protein sequence ID" value="SBQ70187.1"/>
    <property type="molecule type" value="Transcribed_RNA"/>
</dbReference>
<dbReference type="EMBL" id="HAEB01020392">
    <property type="protein sequence ID" value="SBQ66919.1"/>
    <property type="molecule type" value="Transcribed_RNA"/>
</dbReference>
<protein>
    <submittedName>
        <fullName evidence="1">Uncharacterized protein</fullName>
    </submittedName>
</protein>
<reference evidence="1" key="2">
    <citation type="submission" date="2016-06" db="EMBL/GenBank/DDBJ databases">
        <title>The genome of a short-lived fish provides insights into sex chromosome evolution and the genetic control of aging.</title>
        <authorList>
            <person name="Reichwald K."/>
            <person name="Felder M."/>
            <person name="Petzold A."/>
            <person name="Koch P."/>
            <person name="Groth M."/>
            <person name="Platzer M."/>
        </authorList>
    </citation>
    <scope>NUCLEOTIDE SEQUENCE</scope>
    <source>
        <tissue evidence="1">Brain</tissue>
    </source>
</reference>
<dbReference type="AlphaFoldDB" id="A0A1A8G971"/>